<keyword evidence="2" id="KW-1185">Reference proteome</keyword>
<evidence type="ECO:0000313" key="1">
    <source>
        <dbReference type="EMBL" id="MDL2409164.1"/>
    </source>
</evidence>
<gene>
    <name evidence="1" type="ORF">PY650_26715</name>
</gene>
<reference evidence="1" key="1">
    <citation type="submission" date="2023-06" db="EMBL/GenBank/DDBJ databases">
        <title>Phylogenetic Diversity of Rhizobium strains.</title>
        <authorList>
            <person name="Moura F.T."/>
            <person name="Helene L.C.F."/>
            <person name="Hungria M."/>
        </authorList>
    </citation>
    <scope>NUCLEOTIDE SEQUENCE</scope>
    <source>
        <strain evidence="1">CCGE524</strain>
    </source>
</reference>
<name>A0ABT7KKJ9_9HYPH</name>
<dbReference type="EMBL" id="JARFYN010000045">
    <property type="protein sequence ID" value="MDL2409164.1"/>
    <property type="molecule type" value="Genomic_DNA"/>
</dbReference>
<comment type="caution">
    <text evidence="1">The sequence shown here is derived from an EMBL/GenBank/DDBJ whole genome shotgun (WGS) entry which is preliminary data.</text>
</comment>
<organism evidence="1 2">
    <name type="scientific">Rhizobium calliandrae</name>
    <dbReference type="NCBI Taxonomy" id="1312182"/>
    <lineage>
        <taxon>Bacteria</taxon>
        <taxon>Pseudomonadati</taxon>
        <taxon>Pseudomonadota</taxon>
        <taxon>Alphaproteobacteria</taxon>
        <taxon>Hyphomicrobiales</taxon>
        <taxon>Rhizobiaceae</taxon>
        <taxon>Rhizobium/Agrobacterium group</taxon>
        <taxon>Rhizobium</taxon>
    </lineage>
</organism>
<accession>A0ABT7KKJ9</accession>
<evidence type="ECO:0008006" key="3">
    <source>
        <dbReference type="Google" id="ProtNLM"/>
    </source>
</evidence>
<sequence length="117" mass="14006">MGTYDRGVLLGLRWTYVNNEGNGWKEYAANPPPEAIKVMLLGAVPYEGIESFNSNGDEYYNKPHLYCHFDFRGEPYERLFYGEQKQLDERHPYYYAEIAEYKGPTLFERLRWCFRKR</sequence>
<evidence type="ECO:0000313" key="2">
    <source>
        <dbReference type="Proteomes" id="UP001172630"/>
    </source>
</evidence>
<proteinExistence type="predicted"/>
<protein>
    <recommendedName>
        <fullName evidence="3">KTSC domain-containing protein</fullName>
    </recommendedName>
</protein>
<dbReference type="Proteomes" id="UP001172630">
    <property type="component" value="Unassembled WGS sequence"/>
</dbReference>
<dbReference type="RefSeq" id="WP_285882606.1">
    <property type="nucleotide sequence ID" value="NZ_JARFYN010000045.1"/>
</dbReference>